<accession>A0A0P7XK73</accession>
<dbReference type="InterPro" id="IPR045944">
    <property type="entry name" value="DUF6364"/>
</dbReference>
<dbReference type="STRING" id="1305737.GCA_000526355_02493"/>
<dbReference type="PATRIC" id="fig|1305737.6.peg.2086"/>
<dbReference type="Proteomes" id="UP000050421">
    <property type="component" value="Unassembled WGS sequence"/>
</dbReference>
<organism evidence="1 2">
    <name type="scientific">Algoriphagus marincola HL-49</name>
    <dbReference type="NCBI Taxonomy" id="1305737"/>
    <lineage>
        <taxon>Bacteria</taxon>
        <taxon>Pseudomonadati</taxon>
        <taxon>Bacteroidota</taxon>
        <taxon>Cytophagia</taxon>
        <taxon>Cytophagales</taxon>
        <taxon>Cyclobacteriaceae</taxon>
        <taxon>Algoriphagus</taxon>
    </lineage>
</organism>
<evidence type="ECO:0000313" key="2">
    <source>
        <dbReference type="Proteomes" id="UP000050421"/>
    </source>
</evidence>
<comment type="caution">
    <text evidence="1">The sequence shown here is derived from an EMBL/GenBank/DDBJ whole genome shotgun (WGS) entry which is preliminary data.</text>
</comment>
<dbReference type="AlphaFoldDB" id="A0A0P7XK73"/>
<dbReference type="OrthoDB" id="9908498at2"/>
<gene>
    <name evidence="1" type="ORF">HLUCCX10_07225</name>
</gene>
<sequence>MKTKLTLSIDKEIIEKSRKIAQNKQQSLSFLIEELLNKEIEKDKEKQLALIGELRGIAGRAPENTDWKKVIRESAGEKYEK</sequence>
<reference evidence="1 2" key="1">
    <citation type="submission" date="2015-09" db="EMBL/GenBank/DDBJ databases">
        <title>Identification and resolution of microdiversity through metagenomic sequencing of parallel consortia.</title>
        <authorList>
            <person name="Nelson W.C."/>
            <person name="Romine M.F."/>
            <person name="Lindemann S.R."/>
        </authorList>
    </citation>
    <scope>NUCLEOTIDE SEQUENCE [LARGE SCALE GENOMIC DNA]</scope>
    <source>
        <strain evidence="1">HL-49</strain>
    </source>
</reference>
<proteinExistence type="predicted"/>
<evidence type="ECO:0000313" key="1">
    <source>
        <dbReference type="EMBL" id="KPQ16948.1"/>
    </source>
</evidence>
<name>A0A0P7XK73_9BACT</name>
<dbReference type="Pfam" id="PF19891">
    <property type="entry name" value="DUF6364"/>
    <property type="match status" value="1"/>
</dbReference>
<dbReference type="EMBL" id="LJXT01000035">
    <property type="protein sequence ID" value="KPQ16948.1"/>
    <property type="molecule type" value="Genomic_DNA"/>
</dbReference>
<protein>
    <submittedName>
        <fullName evidence="1">Toxin-antitoxin system antidote component</fullName>
    </submittedName>
</protein>